<feature type="binding site" evidence="7">
    <location>
        <position position="37"/>
    </location>
    <ligand>
        <name>Zn(2+)</name>
        <dbReference type="ChEBI" id="CHEBI:29105"/>
    </ligand>
</feature>
<dbReference type="GO" id="GO:1990904">
    <property type="term" value="C:ribonucleoprotein complex"/>
    <property type="evidence" value="ECO:0007669"/>
    <property type="project" value="UniProtKB-KW"/>
</dbReference>
<evidence type="ECO:0000256" key="4">
    <source>
        <dbReference type="ARBA" id="ARBA00022980"/>
    </source>
</evidence>
<keyword evidence="4 7" id="KW-0689">Ribosomal protein</keyword>
<evidence type="ECO:0000256" key="1">
    <source>
        <dbReference type="ARBA" id="ARBA00009296"/>
    </source>
</evidence>
<keyword evidence="2 7" id="KW-0699">rRNA-binding</keyword>
<evidence type="ECO:0000256" key="7">
    <source>
        <dbReference type="HAMAP-Rule" id="MF_00501"/>
    </source>
</evidence>
<dbReference type="PANTHER" id="PTHR33280">
    <property type="entry name" value="50S RIBOSOMAL PROTEIN L31, CHLOROPLASTIC"/>
    <property type="match status" value="1"/>
</dbReference>
<dbReference type="GO" id="GO:0019843">
    <property type="term" value="F:rRNA binding"/>
    <property type="evidence" value="ECO:0007669"/>
    <property type="project" value="UniProtKB-KW"/>
</dbReference>
<dbReference type="NCBIfam" id="TIGR00105">
    <property type="entry name" value="L31"/>
    <property type="match status" value="1"/>
</dbReference>
<dbReference type="Proteomes" id="UP000176997">
    <property type="component" value="Unassembled WGS sequence"/>
</dbReference>
<dbReference type="GO" id="GO:0003735">
    <property type="term" value="F:structural constituent of ribosome"/>
    <property type="evidence" value="ECO:0007669"/>
    <property type="project" value="InterPro"/>
</dbReference>
<dbReference type="Gene3D" id="4.10.830.30">
    <property type="entry name" value="Ribosomal protein L31"/>
    <property type="match status" value="1"/>
</dbReference>
<protein>
    <recommendedName>
        <fullName evidence="6 7">Large ribosomal subunit protein bL31</fullName>
    </recommendedName>
</protein>
<dbReference type="GO" id="GO:0046872">
    <property type="term" value="F:metal ion binding"/>
    <property type="evidence" value="ECO:0007669"/>
    <property type="project" value="UniProtKB-KW"/>
</dbReference>
<proteinExistence type="inferred from homology"/>
<dbReference type="PROSITE" id="PS01143">
    <property type="entry name" value="RIBOSOMAL_L31"/>
    <property type="match status" value="1"/>
</dbReference>
<organism evidence="8 9">
    <name type="scientific">Candidatus Yonathbacteria bacterium RIFCSPHIGHO2_01_FULL_51_10</name>
    <dbReference type="NCBI Taxonomy" id="1802723"/>
    <lineage>
        <taxon>Bacteria</taxon>
        <taxon>Candidatus Yonathiibacteriota</taxon>
    </lineage>
</organism>
<evidence type="ECO:0000256" key="5">
    <source>
        <dbReference type="ARBA" id="ARBA00023274"/>
    </source>
</evidence>
<comment type="subunit">
    <text evidence="7">Part of the 50S ribosomal subunit.</text>
</comment>
<feature type="binding site" evidence="7">
    <location>
        <position position="40"/>
    </location>
    <ligand>
        <name>Zn(2+)</name>
        <dbReference type="ChEBI" id="CHEBI:29105"/>
    </ligand>
</feature>
<dbReference type="InterPro" id="IPR002150">
    <property type="entry name" value="Ribosomal_bL31"/>
</dbReference>
<comment type="similarity">
    <text evidence="1 7">Belongs to the bacterial ribosomal protein bL31 family. Type A subfamily.</text>
</comment>
<dbReference type="InterPro" id="IPR042105">
    <property type="entry name" value="Ribosomal_bL31_sf"/>
</dbReference>
<feature type="binding site" evidence="7">
    <location>
        <position position="17"/>
    </location>
    <ligand>
        <name>Zn(2+)</name>
        <dbReference type="ChEBI" id="CHEBI:29105"/>
    </ligand>
</feature>
<keyword evidence="3 7" id="KW-0694">RNA-binding</keyword>
<name>A0A1G2S4W0_9BACT</name>
<sequence>MKADIHPTYHNKAKVDCACGASFTVGSTLEKIRVETCSSCHPFFTGEEKIMDTGGRVERFKKRTAAAGAGSAKKGK</sequence>
<evidence type="ECO:0000313" key="9">
    <source>
        <dbReference type="Proteomes" id="UP000176997"/>
    </source>
</evidence>
<keyword evidence="7" id="KW-0479">Metal-binding</keyword>
<dbReference type="HAMAP" id="MF_00501">
    <property type="entry name" value="Ribosomal_bL31_1"/>
    <property type="match status" value="1"/>
</dbReference>
<dbReference type="NCBIfam" id="NF000612">
    <property type="entry name" value="PRK00019.1"/>
    <property type="match status" value="1"/>
</dbReference>
<accession>A0A1G2S4W0</accession>
<dbReference type="SUPFAM" id="SSF143800">
    <property type="entry name" value="L28p-like"/>
    <property type="match status" value="1"/>
</dbReference>
<feature type="binding site" evidence="7">
    <location>
        <position position="19"/>
    </location>
    <ligand>
        <name>Zn(2+)</name>
        <dbReference type="ChEBI" id="CHEBI:29105"/>
    </ligand>
</feature>
<evidence type="ECO:0000256" key="2">
    <source>
        <dbReference type="ARBA" id="ARBA00022730"/>
    </source>
</evidence>
<dbReference type="InterPro" id="IPR034704">
    <property type="entry name" value="Ribosomal_bL28/bL31-like_sf"/>
</dbReference>
<dbReference type="InterPro" id="IPR027491">
    <property type="entry name" value="Ribosomal_bL31_A"/>
</dbReference>
<evidence type="ECO:0000256" key="3">
    <source>
        <dbReference type="ARBA" id="ARBA00022884"/>
    </source>
</evidence>
<gene>
    <name evidence="7" type="primary">rpmE</name>
    <name evidence="8" type="ORF">A2675_00550</name>
</gene>
<dbReference type="EMBL" id="MHUS01000035">
    <property type="protein sequence ID" value="OHA80130.1"/>
    <property type="molecule type" value="Genomic_DNA"/>
</dbReference>
<evidence type="ECO:0000256" key="6">
    <source>
        <dbReference type="ARBA" id="ARBA00035687"/>
    </source>
</evidence>
<comment type="caution">
    <text evidence="8">The sequence shown here is derived from an EMBL/GenBank/DDBJ whole genome shotgun (WGS) entry which is preliminary data.</text>
</comment>
<dbReference type="GO" id="GO:0006412">
    <property type="term" value="P:translation"/>
    <property type="evidence" value="ECO:0007669"/>
    <property type="project" value="UniProtKB-UniRule"/>
</dbReference>
<dbReference type="AlphaFoldDB" id="A0A1G2S4W0"/>
<dbReference type="Pfam" id="PF01197">
    <property type="entry name" value="Ribosomal_L31"/>
    <property type="match status" value="1"/>
</dbReference>
<comment type="cofactor">
    <cofactor evidence="7">
        <name>Zn(2+)</name>
        <dbReference type="ChEBI" id="CHEBI:29105"/>
    </cofactor>
    <text evidence="7">Binds 1 zinc ion per subunit.</text>
</comment>
<keyword evidence="7" id="KW-0862">Zinc</keyword>
<dbReference type="PRINTS" id="PR01249">
    <property type="entry name" value="RIBOSOMALL31"/>
</dbReference>
<keyword evidence="5 7" id="KW-0687">Ribonucleoprotein</keyword>
<dbReference type="GO" id="GO:0005840">
    <property type="term" value="C:ribosome"/>
    <property type="evidence" value="ECO:0007669"/>
    <property type="project" value="UniProtKB-KW"/>
</dbReference>
<comment type="function">
    <text evidence="7">Binds the 23S rRNA.</text>
</comment>
<dbReference type="STRING" id="1802723.A2675_00550"/>
<dbReference type="PANTHER" id="PTHR33280:SF1">
    <property type="entry name" value="LARGE RIBOSOMAL SUBUNIT PROTEIN BL31C"/>
    <property type="match status" value="1"/>
</dbReference>
<evidence type="ECO:0000313" key="8">
    <source>
        <dbReference type="EMBL" id="OHA80130.1"/>
    </source>
</evidence>
<reference evidence="8 9" key="1">
    <citation type="journal article" date="2016" name="Nat. Commun.">
        <title>Thousands of microbial genomes shed light on interconnected biogeochemical processes in an aquifer system.</title>
        <authorList>
            <person name="Anantharaman K."/>
            <person name="Brown C.T."/>
            <person name="Hug L.A."/>
            <person name="Sharon I."/>
            <person name="Castelle C.J."/>
            <person name="Probst A.J."/>
            <person name="Thomas B.C."/>
            <person name="Singh A."/>
            <person name="Wilkins M.J."/>
            <person name="Karaoz U."/>
            <person name="Brodie E.L."/>
            <person name="Williams K.H."/>
            <person name="Hubbard S.S."/>
            <person name="Banfield J.F."/>
        </authorList>
    </citation>
    <scope>NUCLEOTIDE SEQUENCE [LARGE SCALE GENOMIC DNA]</scope>
</reference>